<comment type="subcellular location">
    <subcellularLocation>
        <location evidence="1">Membrane</location>
    </subcellularLocation>
</comment>
<gene>
    <name evidence="8" type="ORF">CRE_09970</name>
</gene>
<dbReference type="PANTHER" id="PTHR12911">
    <property type="entry name" value="SAD1/UNC-84-LIKE PROTEIN-RELATED"/>
    <property type="match status" value="1"/>
</dbReference>
<dbReference type="Gene3D" id="2.60.120.260">
    <property type="entry name" value="Galactose-binding domain-like"/>
    <property type="match status" value="1"/>
</dbReference>
<dbReference type="EMBL" id="DS268426">
    <property type="protein sequence ID" value="EFO93155.1"/>
    <property type="molecule type" value="Genomic_DNA"/>
</dbReference>
<feature type="transmembrane region" description="Helical" evidence="6">
    <location>
        <begin position="51"/>
        <end position="70"/>
    </location>
</feature>
<evidence type="ECO:0000256" key="5">
    <source>
        <dbReference type="SAM" id="MobiDB-lite"/>
    </source>
</evidence>
<dbReference type="PANTHER" id="PTHR12911:SF2">
    <property type="entry name" value="SUN DOMAIN-CONTAINING PROTEIN 1"/>
    <property type="match status" value="1"/>
</dbReference>
<dbReference type="InParanoid" id="E3M6K8"/>
<dbReference type="HOGENOM" id="CLU_029733_1_0_1"/>
<dbReference type="eggNOG" id="KOG2687">
    <property type="taxonomic scope" value="Eukaryota"/>
</dbReference>
<dbReference type="OrthoDB" id="5856013at2759"/>
<evidence type="ECO:0000259" key="7">
    <source>
        <dbReference type="PROSITE" id="PS51469"/>
    </source>
</evidence>
<feature type="transmembrane region" description="Helical" evidence="6">
    <location>
        <begin position="431"/>
        <end position="455"/>
    </location>
</feature>
<dbReference type="STRING" id="31234.E3M6K8"/>
<dbReference type="InterPro" id="IPR045119">
    <property type="entry name" value="SUN1-5"/>
</dbReference>
<dbReference type="Proteomes" id="UP000008281">
    <property type="component" value="Unassembled WGS sequence"/>
</dbReference>
<reference evidence="8" key="1">
    <citation type="submission" date="2007-07" db="EMBL/GenBank/DDBJ databases">
        <title>PCAP assembly of the Caenorhabditis remanei genome.</title>
        <authorList>
            <consortium name="The Caenorhabditis remanei Sequencing Consortium"/>
            <person name="Wilson R.K."/>
        </authorList>
    </citation>
    <scope>NUCLEOTIDE SEQUENCE [LARGE SCALE GENOMIC DNA]</scope>
    <source>
        <strain evidence="8">PB4641</strain>
    </source>
</reference>
<evidence type="ECO:0000256" key="2">
    <source>
        <dbReference type="ARBA" id="ARBA00022692"/>
    </source>
</evidence>
<evidence type="ECO:0000256" key="6">
    <source>
        <dbReference type="SAM" id="Phobius"/>
    </source>
</evidence>
<keyword evidence="3 6" id="KW-1133">Transmembrane helix</keyword>
<evidence type="ECO:0000313" key="9">
    <source>
        <dbReference type="Proteomes" id="UP000008281"/>
    </source>
</evidence>
<keyword evidence="4 6" id="KW-0472">Membrane</keyword>
<evidence type="ECO:0000256" key="1">
    <source>
        <dbReference type="ARBA" id="ARBA00004370"/>
    </source>
</evidence>
<feature type="domain" description="SUN" evidence="7">
    <location>
        <begin position="168"/>
        <end position="334"/>
    </location>
</feature>
<evidence type="ECO:0000256" key="4">
    <source>
        <dbReference type="ARBA" id="ARBA00023136"/>
    </source>
</evidence>
<name>E3M6K8_CAERE</name>
<dbReference type="OMA" id="CKERFTI"/>
<feature type="region of interest" description="Disordered" evidence="5">
    <location>
        <begin position="338"/>
        <end position="357"/>
    </location>
</feature>
<evidence type="ECO:0000256" key="3">
    <source>
        <dbReference type="ARBA" id="ARBA00022989"/>
    </source>
</evidence>
<feature type="compositionally biased region" description="Basic and acidic residues" evidence="5">
    <location>
        <begin position="344"/>
        <end position="357"/>
    </location>
</feature>
<organism evidence="9">
    <name type="scientific">Caenorhabditis remanei</name>
    <name type="common">Caenorhabditis vulgaris</name>
    <dbReference type="NCBI Taxonomy" id="31234"/>
    <lineage>
        <taxon>Eukaryota</taxon>
        <taxon>Metazoa</taxon>
        <taxon>Ecdysozoa</taxon>
        <taxon>Nematoda</taxon>
        <taxon>Chromadorea</taxon>
        <taxon>Rhabditida</taxon>
        <taxon>Rhabditina</taxon>
        <taxon>Rhabditomorpha</taxon>
        <taxon>Rhabditoidea</taxon>
        <taxon>Rhabditidae</taxon>
        <taxon>Peloderinae</taxon>
        <taxon>Caenorhabditis</taxon>
    </lineage>
</organism>
<dbReference type="AlphaFoldDB" id="E3M6K8"/>
<protein>
    <recommendedName>
        <fullName evidence="7">SUN domain-containing protein</fullName>
    </recommendedName>
</protein>
<dbReference type="GO" id="GO:0043495">
    <property type="term" value="F:protein-membrane adaptor activity"/>
    <property type="evidence" value="ECO:0007669"/>
    <property type="project" value="TreeGrafter"/>
</dbReference>
<dbReference type="PROSITE" id="PS51469">
    <property type="entry name" value="SUN"/>
    <property type="match status" value="1"/>
</dbReference>
<dbReference type="GO" id="GO:0034993">
    <property type="term" value="C:meiotic nuclear membrane microtubule tethering complex"/>
    <property type="evidence" value="ECO:0007669"/>
    <property type="project" value="TreeGrafter"/>
</dbReference>
<sequence>MDIKPKEQTNLVGESMSSINISMNKGRFSPNKANSSSGLWSQWIRYQVKHYMILEGLFLISILFLLINSYNVSTQNHKTNEMISNLQNRVAFLENQLNISTNFETFNEIYPEKEEEKPIEKKVVIEDIEEPETANESISVQENLSTSTPIPVISNDSVPFNAADIILGASIDYDQSSQVISTREGFLGDVENFFGTVQSDYVLLDRHELPLNKAWCSLEKYPILTVNLAKPIRLNSVSYQHSKWNGTIPVDAPKLYEIMVSCLACLNSNCEKWELVASNCEYKMTDEENQEQNCTIVEKFNWYPINKIRIRFVENQGNVNKTCAYLVRVYGEPIEFEKEEEKEEKEKDSKSQMSEEERQIKQLEKIMNEKKKKKEKEDAILQHCTQLKWFHDNARVLYNAKTEKNCVPLYSKNCCSVCPECCLECEMSLGLYNTLLALSILFGPTLIIIGLYFVLRSFQYM</sequence>
<keyword evidence="9" id="KW-1185">Reference proteome</keyword>
<dbReference type="Pfam" id="PF07738">
    <property type="entry name" value="Sad1_UNC"/>
    <property type="match status" value="1"/>
</dbReference>
<keyword evidence="2 6" id="KW-0812">Transmembrane</keyword>
<evidence type="ECO:0000313" key="8">
    <source>
        <dbReference type="EMBL" id="EFO93155.1"/>
    </source>
</evidence>
<proteinExistence type="predicted"/>
<accession>E3M6K8</accession>
<dbReference type="InterPro" id="IPR012919">
    <property type="entry name" value="SUN_dom"/>
</dbReference>